<evidence type="ECO:0000313" key="1">
    <source>
        <dbReference type="EMBL" id="AKA72258.1"/>
    </source>
</evidence>
<accession>A0A0E3K4A7</accession>
<organism evidence="1 2">
    <name type="scientific">Clostridium scatologenes</name>
    <dbReference type="NCBI Taxonomy" id="1548"/>
    <lineage>
        <taxon>Bacteria</taxon>
        <taxon>Bacillati</taxon>
        <taxon>Bacillota</taxon>
        <taxon>Clostridia</taxon>
        <taxon>Eubacteriales</taxon>
        <taxon>Clostridiaceae</taxon>
        <taxon>Clostridium</taxon>
    </lineage>
</organism>
<reference evidence="1 2" key="1">
    <citation type="journal article" date="2015" name="J. Biotechnol.">
        <title>Complete genome sequence of a malodorant-producing acetogen, Clostridium scatologenes ATCC 25775(T).</title>
        <authorList>
            <person name="Zhu Z."/>
            <person name="Guo T."/>
            <person name="Zheng H."/>
            <person name="Song T."/>
            <person name="Ouyang P."/>
            <person name="Xie J."/>
        </authorList>
    </citation>
    <scope>NUCLEOTIDE SEQUENCE [LARGE SCALE GENOMIC DNA]</scope>
    <source>
        <strain evidence="1 2">ATCC 25775</strain>
    </source>
</reference>
<dbReference type="HOGENOM" id="CLU_2823581_0_0_9"/>
<name>A0A0E3K4A7_CLOSL</name>
<dbReference type="KEGG" id="csq:CSCA_5133"/>
<gene>
    <name evidence="1" type="ORF">CSCA_5133</name>
</gene>
<protein>
    <submittedName>
        <fullName evidence="1">Uncharacterized protein</fullName>
    </submittedName>
</protein>
<sequence>MDKFKLEDIKDVHVGHVPAAKKGIIDSLMGKDLLKESVSLEHMSSYKQGHQLGTEIEDLLKGYEQD</sequence>
<keyword evidence="2" id="KW-1185">Reference proteome</keyword>
<dbReference type="AlphaFoldDB" id="A0A0E3K4A7"/>
<dbReference type="Proteomes" id="UP000033115">
    <property type="component" value="Chromosome"/>
</dbReference>
<evidence type="ECO:0000313" key="2">
    <source>
        <dbReference type="Proteomes" id="UP000033115"/>
    </source>
</evidence>
<dbReference type="RefSeq" id="WP_029160107.1">
    <property type="nucleotide sequence ID" value="NZ_CP009933.1"/>
</dbReference>
<dbReference type="EMBL" id="CP009933">
    <property type="protein sequence ID" value="AKA72258.1"/>
    <property type="molecule type" value="Genomic_DNA"/>
</dbReference>
<proteinExistence type="predicted"/>